<dbReference type="InterPro" id="IPR000515">
    <property type="entry name" value="MetI-like"/>
</dbReference>
<keyword evidence="3 9" id="KW-0813">Transport</keyword>
<comment type="similarity">
    <text evidence="2">Belongs to the binding-protein-dependent transport system permease family. HisMQ subfamily.</text>
</comment>
<name>A0AAV3SY89_9EURY</name>
<dbReference type="PROSITE" id="PS50928">
    <property type="entry name" value="ABC_TM1"/>
    <property type="match status" value="1"/>
</dbReference>
<dbReference type="GO" id="GO:0006865">
    <property type="term" value="P:amino acid transport"/>
    <property type="evidence" value="ECO:0007669"/>
    <property type="project" value="UniProtKB-KW"/>
</dbReference>
<evidence type="ECO:0000256" key="3">
    <source>
        <dbReference type="ARBA" id="ARBA00022448"/>
    </source>
</evidence>
<organism evidence="11 12">
    <name type="scientific">Salarchaeum japonicum</name>
    <dbReference type="NCBI Taxonomy" id="555573"/>
    <lineage>
        <taxon>Archaea</taxon>
        <taxon>Methanobacteriati</taxon>
        <taxon>Methanobacteriota</taxon>
        <taxon>Stenosarchaea group</taxon>
        <taxon>Halobacteria</taxon>
        <taxon>Halobacteriales</taxon>
        <taxon>Halobacteriaceae</taxon>
    </lineage>
</organism>
<evidence type="ECO:0000256" key="6">
    <source>
        <dbReference type="ARBA" id="ARBA00022970"/>
    </source>
</evidence>
<dbReference type="AlphaFoldDB" id="A0AAV3SY89"/>
<dbReference type="SUPFAM" id="SSF161098">
    <property type="entry name" value="MetI-like"/>
    <property type="match status" value="1"/>
</dbReference>
<evidence type="ECO:0000256" key="8">
    <source>
        <dbReference type="ARBA" id="ARBA00023136"/>
    </source>
</evidence>
<dbReference type="PANTHER" id="PTHR30614:SF20">
    <property type="entry name" value="GLUTAMINE TRANSPORT SYSTEM PERMEASE PROTEIN GLNP"/>
    <property type="match status" value="1"/>
</dbReference>
<evidence type="ECO:0000256" key="1">
    <source>
        <dbReference type="ARBA" id="ARBA00004651"/>
    </source>
</evidence>
<dbReference type="NCBIfam" id="TIGR01726">
    <property type="entry name" value="HEQRo_perm_3TM"/>
    <property type="match status" value="1"/>
</dbReference>
<keyword evidence="5 9" id="KW-0812">Transmembrane</keyword>
<dbReference type="EMBL" id="BAAADU010000002">
    <property type="protein sequence ID" value="GAA0645071.1"/>
    <property type="molecule type" value="Genomic_DNA"/>
</dbReference>
<dbReference type="Pfam" id="PF00528">
    <property type="entry name" value="BPD_transp_1"/>
    <property type="match status" value="1"/>
</dbReference>
<comment type="subcellular location">
    <subcellularLocation>
        <location evidence="1 9">Cell membrane</location>
        <topology evidence="1 9">Multi-pass membrane protein</topology>
    </subcellularLocation>
</comment>
<evidence type="ECO:0000313" key="11">
    <source>
        <dbReference type="EMBL" id="GAA0645071.1"/>
    </source>
</evidence>
<feature type="domain" description="ABC transmembrane type-1" evidence="10">
    <location>
        <begin position="64"/>
        <end position="258"/>
    </location>
</feature>
<accession>A0AAV3SY89</accession>
<feature type="transmembrane region" description="Helical" evidence="9">
    <location>
        <begin position="24"/>
        <end position="44"/>
    </location>
</feature>
<dbReference type="PANTHER" id="PTHR30614">
    <property type="entry name" value="MEMBRANE COMPONENT OF AMINO ACID ABC TRANSPORTER"/>
    <property type="match status" value="1"/>
</dbReference>
<dbReference type="GeneID" id="68572492"/>
<evidence type="ECO:0000256" key="7">
    <source>
        <dbReference type="ARBA" id="ARBA00022989"/>
    </source>
</evidence>
<keyword evidence="12" id="KW-1185">Reference proteome</keyword>
<evidence type="ECO:0000256" key="9">
    <source>
        <dbReference type="RuleBase" id="RU363032"/>
    </source>
</evidence>
<evidence type="ECO:0000256" key="2">
    <source>
        <dbReference type="ARBA" id="ARBA00010072"/>
    </source>
</evidence>
<dbReference type="CDD" id="cd06261">
    <property type="entry name" value="TM_PBP2"/>
    <property type="match status" value="1"/>
</dbReference>
<proteinExistence type="inferred from homology"/>
<evidence type="ECO:0000313" key="12">
    <source>
        <dbReference type="Proteomes" id="UP001500194"/>
    </source>
</evidence>
<feature type="transmembrane region" description="Helical" evidence="9">
    <location>
        <begin position="99"/>
        <end position="123"/>
    </location>
</feature>
<comment type="caution">
    <text evidence="11">The sequence shown here is derived from an EMBL/GenBank/DDBJ whole genome shotgun (WGS) entry which is preliminary data.</text>
</comment>
<sequence length="272" mass="29604">MSDALSETEPTTNTGLLTDRNVRVAGQAIALVFATAVLYLLYRIGSLVDTGLLETIFPRFVDAYLLVLFIFVVGGILSVILGVFVGLGRISRSTLTRSVTIGYVEFFRGTPLLFQLIVIYYGIPTLFGGQNFPIQNWEIPAAIIGLTLNHGAYIGEAIRGGINSVPDGQMEAARSLGMSYIGAMREVVLPQAWRNALPAMGNDQVILIKDTSLLTVIAVPELLSQFRDVYSTTFDPWTPIVLVAVAYLCLTLPLSYVVTYFERRASPGGEGE</sequence>
<dbReference type="RefSeq" id="WP_227261889.1">
    <property type="nucleotide sequence ID" value="NZ_BAAADU010000002.1"/>
</dbReference>
<evidence type="ECO:0000259" key="10">
    <source>
        <dbReference type="PROSITE" id="PS50928"/>
    </source>
</evidence>
<keyword evidence="6" id="KW-0029">Amino-acid transport</keyword>
<evidence type="ECO:0000256" key="4">
    <source>
        <dbReference type="ARBA" id="ARBA00022475"/>
    </source>
</evidence>
<feature type="transmembrane region" description="Helical" evidence="9">
    <location>
        <begin position="64"/>
        <end position="87"/>
    </location>
</feature>
<reference evidence="11 12" key="1">
    <citation type="journal article" date="2019" name="Int. J. Syst. Evol. Microbiol.">
        <title>The Global Catalogue of Microorganisms (GCM) 10K type strain sequencing project: providing services to taxonomists for standard genome sequencing and annotation.</title>
        <authorList>
            <consortium name="The Broad Institute Genomics Platform"/>
            <consortium name="The Broad Institute Genome Sequencing Center for Infectious Disease"/>
            <person name="Wu L."/>
            <person name="Ma J."/>
        </authorList>
    </citation>
    <scope>NUCLEOTIDE SEQUENCE [LARGE SCALE GENOMIC DNA]</scope>
    <source>
        <strain evidence="11 12">JCM 16327</strain>
    </source>
</reference>
<protein>
    <submittedName>
        <fullName evidence="11">Amino acid ABC transporter permease</fullName>
    </submittedName>
</protein>
<dbReference type="InterPro" id="IPR043429">
    <property type="entry name" value="ArtM/GltK/GlnP/TcyL/YhdX-like"/>
</dbReference>
<evidence type="ECO:0000256" key="5">
    <source>
        <dbReference type="ARBA" id="ARBA00022692"/>
    </source>
</evidence>
<dbReference type="GO" id="GO:0022857">
    <property type="term" value="F:transmembrane transporter activity"/>
    <property type="evidence" value="ECO:0007669"/>
    <property type="project" value="InterPro"/>
</dbReference>
<keyword evidence="8 9" id="KW-0472">Membrane</keyword>
<keyword evidence="4" id="KW-1003">Cell membrane</keyword>
<dbReference type="Gene3D" id="1.10.3720.10">
    <property type="entry name" value="MetI-like"/>
    <property type="match status" value="1"/>
</dbReference>
<feature type="transmembrane region" description="Helical" evidence="9">
    <location>
        <begin position="237"/>
        <end position="258"/>
    </location>
</feature>
<dbReference type="GO" id="GO:0043190">
    <property type="term" value="C:ATP-binding cassette (ABC) transporter complex"/>
    <property type="evidence" value="ECO:0007669"/>
    <property type="project" value="InterPro"/>
</dbReference>
<dbReference type="Proteomes" id="UP001500194">
    <property type="component" value="Unassembled WGS sequence"/>
</dbReference>
<dbReference type="InterPro" id="IPR010065">
    <property type="entry name" value="AA_ABC_transptr_permease_3TM"/>
</dbReference>
<gene>
    <name evidence="11" type="ORF">GCM10009019_03930</name>
</gene>
<dbReference type="InterPro" id="IPR035906">
    <property type="entry name" value="MetI-like_sf"/>
</dbReference>
<keyword evidence="7 9" id="KW-1133">Transmembrane helix</keyword>